<gene>
    <name evidence="2" type="ORF">FA048_09530</name>
</gene>
<dbReference type="InterPro" id="IPR007842">
    <property type="entry name" value="HEPN_dom"/>
</dbReference>
<protein>
    <submittedName>
        <fullName evidence="2">HEPN domain-containing protein</fullName>
    </submittedName>
</protein>
<name>A0A4U1CTK4_9SPHI</name>
<dbReference type="Pfam" id="PF05168">
    <property type="entry name" value="HEPN"/>
    <property type="match status" value="1"/>
</dbReference>
<accession>A0A4U1CTK4</accession>
<feature type="domain" description="HEPN" evidence="1">
    <location>
        <begin position="205"/>
        <end position="325"/>
    </location>
</feature>
<organism evidence="2 3">
    <name type="scientific">Pedobacter polaris</name>
    <dbReference type="NCBI Taxonomy" id="2571273"/>
    <lineage>
        <taxon>Bacteria</taxon>
        <taxon>Pseudomonadati</taxon>
        <taxon>Bacteroidota</taxon>
        <taxon>Sphingobacteriia</taxon>
        <taxon>Sphingobacteriales</taxon>
        <taxon>Sphingobacteriaceae</taxon>
        <taxon>Pedobacter</taxon>
    </lineage>
</organism>
<proteinExistence type="predicted"/>
<evidence type="ECO:0000259" key="1">
    <source>
        <dbReference type="PROSITE" id="PS50910"/>
    </source>
</evidence>
<evidence type="ECO:0000313" key="3">
    <source>
        <dbReference type="Proteomes" id="UP000309488"/>
    </source>
</evidence>
<sequence length="338" mass="39411">MKPKQILILDYEKELNSLFRYYPTELIESSLLPLLPPDDEINEHMSITHLFYAELNYITQRCLASYQQNYKDEEFDEENYTLKDLSAIVKILKEIIPVGYIFYHCASTNNCSLTIVLDQYLYKPLDDIQSLVNFTLLAYPNISCAIHAYSTMANMITQCHFYYATLCIRANCIYQRSTDFMLPKPNLIYLAENQLKTKTEFKHHTQKATNFFEGAKSFLDNQEHGMAAFMLQQACEFSLRSLIVAFKGKDFRSHELLVLRKHALHYCPGLMGLFNPIQRKELHLFTILEEAYIKARYESTYQIDELLLTTLFNATANLIIGVQQLFEEWVKKAQATTV</sequence>
<dbReference type="EMBL" id="SWBR01000002">
    <property type="protein sequence ID" value="TKC10420.1"/>
    <property type="molecule type" value="Genomic_DNA"/>
</dbReference>
<reference evidence="2 3" key="1">
    <citation type="submission" date="2019-04" db="EMBL/GenBank/DDBJ databases">
        <title>Pedobacter sp. RP-3-22 sp. nov., isolated from Arctic soil.</title>
        <authorList>
            <person name="Dahal R.H."/>
            <person name="Kim D.-U."/>
        </authorList>
    </citation>
    <scope>NUCLEOTIDE SEQUENCE [LARGE SCALE GENOMIC DNA]</scope>
    <source>
        <strain evidence="2 3">RP-3-22</strain>
    </source>
</reference>
<dbReference type="Proteomes" id="UP000309488">
    <property type="component" value="Unassembled WGS sequence"/>
</dbReference>
<dbReference type="SUPFAM" id="SSF81593">
    <property type="entry name" value="Nucleotidyltransferase substrate binding subunit/domain"/>
    <property type="match status" value="1"/>
</dbReference>
<dbReference type="AlphaFoldDB" id="A0A4U1CTK4"/>
<comment type="caution">
    <text evidence="2">The sequence shown here is derived from an EMBL/GenBank/DDBJ whole genome shotgun (WGS) entry which is preliminary data.</text>
</comment>
<dbReference type="Gene3D" id="1.20.120.330">
    <property type="entry name" value="Nucleotidyltransferases domain 2"/>
    <property type="match status" value="1"/>
</dbReference>
<keyword evidence="3" id="KW-1185">Reference proteome</keyword>
<evidence type="ECO:0000313" key="2">
    <source>
        <dbReference type="EMBL" id="TKC10420.1"/>
    </source>
</evidence>
<dbReference type="RefSeq" id="WP_136840241.1">
    <property type="nucleotide sequence ID" value="NZ_SWBR01000002.1"/>
</dbReference>
<dbReference type="OrthoDB" id="1321649at2"/>
<dbReference type="PROSITE" id="PS50910">
    <property type="entry name" value="HEPN"/>
    <property type="match status" value="1"/>
</dbReference>
<dbReference type="SMART" id="SM00748">
    <property type="entry name" value="HEPN"/>
    <property type="match status" value="1"/>
</dbReference>